<dbReference type="Pfam" id="PF14380">
    <property type="entry name" value="WAK_assoc"/>
    <property type="match status" value="1"/>
</dbReference>
<evidence type="ECO:0000256" key="15">
    <source>
        <dbReference type="PROSITE-ProRule" id="PRU10141"/>
    </source>
</evidence>
<dbReference type="Proteomes" id="UP001293593">
    <property type="component" value="Unassembled WGS sequence"/>
</dbReference>
<evidence type="ECO:0000256" key="14">
    <source>
        <dbReference type="ARBA" id="ARBA00048679"/>
    </source>
</evidence>
<dbReference type="InterPro" id="IPR008271">
    <property type="entry name" value="Ser/Thr_kinase_AS"/>
</dbReference>
<evidence type="ECO:0000256" key="8">
    <source>
        <dbReference type="ARBA" id="ARBA00022777"/>
    </source>
</evidence>
<evidence type="ECO:0000256" key="5">
    <source>
        <dbReference type="ARBA" id="ARBA00022692"/>
    </source>
</evidence>
<keyword evidence="6 17" id="KW-0732">Signal</keyword>
<dbReference type="GO" id="GO:0004674">
    <property type="term" value="F:protein serine/threonine kinase activity"/>
    <property type="evidence" value="ECO:0007669"/>
    <property type="project" value="UniProtKB-KW"/>
</dbReference>
<comment type="subcellular location">
    <subcellularLocation>
        <location evidence="1">Membrane</location>
        <topology evidence="1">Single-pass membrane protein</topology>
    </subcellularLocation>
</comment>
<dbReference type="InterPro" id="IPR000719">
    <property type="entry name" value="Prot_kinase_dom"/>
</dbReference>
<evidence type="ECO:0000256" key="17">
    <source>
        <dbReference type="SAM" id="SignalP"/>
    </source>
</evidence>
<comment type="caution">
    <text evidence="19">The sequence shown here is derived from an EMBL/GenBank/DDBJ whole genome shotgun (WGS) entry which is preliminary data.</text>
</comment>
<dbReference type="AlphaFoldDB" id="A0AAE1MKL9"/>
<dbReference type="InterPro" id="IPR032872">
    <property type="entry name" value="WAK_assoc_C"/>
</dbReference>
<dbReference type="EMBL" id="JAWXYG010000009">
    <property type="protein sequence ID" value="KAK4263846.1"/>
    <property type="molecule type" value="Genomic_DNA"/>
</dbReference>
<evidence type="ECO:0000259" key="18">
    <source>
        <dbReference type="PROSITE" id="PS50011"/>
    </source>
</evidence>
<dbReference type="PROSITE" id="PS50011">
    <property type="entry name" value="PROTEIN_KINASE_DOM"/>
    <property type="match status" value="1"/>
</dbReference>
<dbReference type="InterPro" id="IPR001245">
    <property type="entry name" value="Ser-Thr/Tyr_kinase_cat_dom"/>
</dbReference>
<dbReference type="PROSITE" id="PS00107">
    <property type="entry name" value="PROTEIN_KINASE_ATP"/>
    <property type="match status" value="1"/>
</dbReference>
<dbReference type="PROSITE" id="PS00108">
    <property type="entry name" value="PROTEIN_KINASE_ST"/>
    <property type="match status" value="1"/>
</dbReference>
<sequence>MNSATPFFILVLWVLIRTTTCYVNPNFQACEPKTCGNGPNITYPFYIQDKQDYFCGFPFFSLVCASNGFPMLNLSNTFYIVDEIFYDNQSLRVFNPNFPISNSPNCLSPSNNLTLDDRYTVAPNQKEVRLFFDCELPSLPEEIKENVWGCYEGNRTKSVLGMAVDDEAKKLKYANDNCRGGPMTTVVENLEGGIREALGRGFLLKSPNWTASYCDKCQSSGGRCGFVVTDGFGFRCFCPDRNHREICRSVHLTSGAGKGALKLGLGLGLGIGVPWMITMGMIVWCWRRRKYGDSDSINRYGGHSSMEGSNVYFGIPVFSYAELEAATNNFDPSTELGDGGFGAVYYGKLEDGREVAVKRLYEQNYKQVEHFMNEVRILTRLHHKNLVSLYGCTSRHSRELILVYEFIPNGTVAHHLHLHRDPKRPTVLPWSTRMKIAVQTARALVYLHASDIIHRDIKTNNILLDEVFNVKVADFGLSRSFPTDVTHVSTAPQGTPGYLDPDYHHCYQLTSKSDVYSFGVVLIELITSMAAVDMSRDSDSINLSSLAVRKIQRSELSELVDPSLGFERDGEVKRMVILVSQLAFQCLQTNKELRPSMEEVLETLERIQSGSDGSDRMKEPPRLPPESPCWDEVGLLKNTNPPPRSPNSVADKWGSQSTTPNVST</sequence>
<dbReference type="PANTHER" id="PTHR46008">
    <property type="entry name" value="LEAF RUST 10 DISEASE-RESISTANCE LOCUS RECEPTOR-LIKE PROTEIN KINASE-LIKE 1.4"/>
    <property type="match status" value="1"/>
</dbReference>
<dbReference type="InterPro" id="IPR017441">
    <property type="entry name" value="Protein_kinase_ATP_BS"/>
</dbReference>
<keyword evidence="11" id="KW-0472">Membrane</keyword>
<dbReference type="InterPro" id="IPR011009">
    <property type="entry name" value="Kinase-like_dom_sf"/>
</dbReference>
<gene>
    <name evidence="19" type="ORF">QN277_029208</name>
</gene>
<feature type="compositionally biased region" description="Polar residues" evidence="16">
    <location>
        <begin position="654"/>
        <end position="664"/>
    </location>
</feature>
<dbReference type="Gene3D" id="1.10.510.10">
    <property type="entry name" value="Transferase(Phosphotransferase) domain 1"/>
    <property type="match status" value="1"/>
</dbReference>
<comment type="catalytic activity">
    <reaction evidence="13">
        <text>L-threonyl-[protein] + ATP = O-phospho-L-threonyl-[protein] + ADP + H(+)</text>
        <dbReference type="Rhea" id="RHEA:46608"/>
        <dbReference type="Rhea" id="RHEA-COMP:11060"/>
        <dbReference type="Rhea" id="RHEA-COMP:11605"/>
        <dbReference type="ChEBI" id="CHEBI:15378"/>
        <dbReference type="ChEBI" id="CHEBI:30013"/>
        <dbReference type="ChEBI" id="CHEBI:30616"/>
        <dbReference type="ChEBI" id="CHEBI:61977"/>
        <dbReference type="ChEBI" id="CHEBI:456216"/>
        <dbReference type="EC" id="2.7.11.1"/>
    </reaction>
</comment>
<proteinExistence type="predicted"/>
<evidence type="ECO:0000256" key="10">
    <source>
        <dbReference type="ARBA" id="ARBA00022989"/>
    </source>
</evidence>
<dbReference type="PANTHER" id="PTHR46008:SF2">
    <property type="entry name" value="LEAF RUST 10 DISEASE-RESISTANCE LOCUS RECEPTOR-LIKE PROTEIN KINASE-LIKE 1.4"/>
    <property type="match status" value="1"/>
</dbReference>
<feature type="region of interest" description="Disordered" evidence="16">
    <location>
        <begin position="606"/>
        <end position="664"/>
    </location>
</feature>
<keyword evidence="8" id="KW-0418">Kinase</keyword>
<keyword evidence="5" id="KW-0812">Transmembrane</keyword>
<evidence type="ECO:0000256" key="11">
    <source>
        <dbReference type="ARBA" id="ARBA00023136"/>
    </source>
</evidence>
<keyword evidence="9 15" id="KW-0067">ATP-binding</keyword>
<dbReference type="GO" id="GO:0005886">
    <property type="term" value="C:plasma membrane"/>
    <property type="evidence" value="ECO:0007669"/>
    <property type="project" value="UniProtKB-ARBA"/>
</dbReference>
<dbReference type="FunFam" id="1.10.510.10:FF:000161">
    <property type="entry name" value="Wall-associated receptor kinase-like 20"/>
    <property type="match status" value="1"/>
</dbReference>
<dbReference type="SMART" id="SM00220">
    <property type="entry name" value="S_TKc"/>
    <property type="match status" value="1"/>
</dbReference>
<feature type="chain" id="PRO_5042008417" description="non-specific serine/threonine protein kinase" evidence="17">
    <location>
        <begin position="22"/>
        <end position="664"/>
    </location>
</feature>
<feature type="signal peptide" evidence="17">
    <location>
        <begin position="1"/>
        <end position="21"/>
    </location>
</feature>
<evidence type="ECO:0000256" key="2">
    <source>
        <dbReference type="ARBA" id="ARBA00012513"/>
    </source>
</evidence>
<keyword evidence="10" id="KW-1133">Transmembrane helix</keyword>
<dbReference type="GO" id="GO:0030247">
    <property type="term" value="F:polysaccharide binding"/>
    <property type="evidence" value="ECO:0007669"/>
    <property type="project" value="InterPro"/>
</dbReference>
<dbReference type="Gene3D" id="3.30.200.20">
    <property type="entry name" value="Phosphorylase Kinase, domain 1"/>
    <property type="match status" value="1"/>
</dbReference>
<dbReference type="Pfam" id="PF07714">
    <property type="entry name" value="PK_Tyr_Ser-Thr"/>
    <property type="match status" value="1"/>
</dbReference>
<keyword evidence="7 15" id="KW-0547">Nucleotide-binding</keyword>
<dbReference type="EC" id="2.7.11.1" evidence="2"/>
<evidence type="ECO:0000256" key="3">
    <source>
        <dbReference type="ARBA" id="ARBA00022527"/>
    </source>
</evidence>
<evidence type="ECO:0000256" key="12">
    <source>
        <dbReference type="ARBA" id="ARBA00023180"/>
    </source>
</evidence>
<feature type="domain" description="Protein kinase" evidence="18">
    <location>
        <begin position="330"/>
        <end position="607"/>
    </location>
</feature>
<evidence type="ECO:0000256" key="16">
    <source>
        <dbReference type="SAM" id="MobiDB-lite"/>
    </source>
</evidence>
<evidence type="ECO:0000256" key="9">
    <source>
        <dbReference type="ARBA" id="ARBA00022840"/>
    </source>
</evidence>
<evidence type="ECO:0000256" key="13">
    <source>
        <dbReference type="ARBA" id="ARBA00047899"/>
    </source>
</evidence>
<accession>A0AAE1MKL9</accession>
<evidence type="ECO:0000256" key="4">
    <source>
        <dbReference type="ARBA" id="ARBA00022679"/>
    </source>
</evidence>
<evidence type="ECO:0000256" key="6">
    <source>
        <dbReference type="ARBA" id="ARBA00022729"/>
    </source>
</evidence>
<keyword evidence="3" id="KW-0723">Serine/threonine-protein kinase</keyword>
<dbReference type="GO" id="GO:0005524">
    <property type="term" value="F:ATP binding"/>
    <property type="evidence" value="ECO:0007669"/>
    <property type="project" value="UniProtKB-UniRule"/>
</dbReference>
<keyword evidence="12" id="KW-0325">Glycoprotein</keyword>
<comment type="catalytic activity">
    <reaction evidence="14">
        <text>L-seryl-[protein] + ATP = O-phospho-L-seryl-[protein] + ADP + H(+)</text>
        <dbReference type="Rhea" id="RHEA:17989"/>
        <dbReference type="Rhea" id="RHEA-COMP:9863"/>
        <dbReference type="Rhea" id="RHEA-COMP:11604"/>
        <dbReference type="ChEBI" id="CHEBI:15378"/>
        <dbReference type="ChEBI" id="CHEBI:29999"/>
        <dbReference type="ChEBI" id="CHEBI:30616"/>
        <dbReference type="ChEBI" id="CHEBI:83421"/>
        <dbReference type="ChEBI" id="CHEBI:456216"/>
        <dbReference type="EC" id="2.7.11.1"/>
    </reaction>
</comment>
<feature type="binding site" evidence="15">
    <location>
        <position position="358"/>
    </location>
    <ligand>
        <name>ATP</name>
        <dbReference type="ChEBI" id="CHEBI:30616"/>
    </ligand>
</feature>
<keyword evidence="4" id="KW-0808">Transferase</keyword>
<evidence type="ECO:0000313" key="19">
    <source>
        <dbReference type="EMBL" id="KAK4263846.1"/>
    </source>
</evidence>
<dbReference type="Pfam" id="PF13947">
    <property type="entry name" value="GUB_WAK_bind"/>
    <property type="match status" value="1"/>
</dbReference>
<dbReference type="FunFam" id="3.30.200.20:FF:000039">
    <property type="entry name" value="receptor-like protein kinase FERONIA"/>
    <property type="match status" value="1"/>
</dbReference>
<dbReference type="SUPFAM" id="SSF56112">
    <property type="entry name" value="Protein kinase-like (PK-like)"/>
    <property type="match status" value="1"/>
</dbReference>
<dbReference type="InterPro" id="IPR025287">
    <property type="entry name" value="WAK_GUB"/>
</dbReference>
<name>A0AAE1MKL9_9FABA</name>
<dbReference type="CDD" id="cd14066">
    <property type="entry name" value="STKc_IRAK"/>
    <property type="match status" value="1"/>
</dbReference>
<reference evidence="19" key="1">
    <citation type="submission" date="2023-10" db="EMBL/GenBank/DDBJ databases">
        <title>Chromosome-level genome of the transformable northern wattle, Acacia crassicarpa.</title>
        <authorList>
            <person name="Massaro I."/>
            <person name="Sinha N.R."/>
            <person name="Poethig S."/>
            <person name="Leichty A.R."/>
        </authorList>
    </citation>
    <scope>NUCLEOTIDE SEQUENCE</scope>
    <source>
        <strain evidence="19">Acra3RX</strain>
        <tissue evidence="19">Leaf</tissue>
    </source>
</reference>
<evidence type="ECO:0000256" key="7">
    <source>
        <dbReference type="ARBA" id="ARBA00022741"/>
    </source>
</evidence>
<protein>
    <recommendedName>
        <fullName evidence="2">non-specific serine/threonine protein kinase</fullName>
        <ecNumber evidence="2">2.7.11.1</ecNumber>
    </recommendedName>
</protein>
<organism evidence="19 20">
    <name type="scientific">Acacia crassicarpa</name>
    <name type="common">northern wattle</name>
    <dbReference type="NCBI Taxonomy" id="499986"/>
    <lineage>
        <taxon>Eukaryota</taxon>
        <taxon>Viridiplantae</taxon>
        <taxon>Streptophyta</taxon>
        <taxon>Embryophyta</taxon>
        <taxon>Tracheophyta</taxon>
        <taxon>Spermatophyta</taxon>
        <taxon>Magnoliopsida</taxon>
        <taxon>eudicotyledons</taxon>
        <taxon>Gunneridae</taxon>
        <taxon>Pentapetalae</taxon>
        <taxon>rosids</taxon>
        <taxon>fabids</taxon>
        <taxon>Fabales</taxon>
        <taxon>Fabaceae</taxon>
        <taxon>Caesalpinioideae</taxon>
        <taxon>mimosoid clade</taxon>
        <taxon>Acacieae</taxon>
        <taxon>Acacia</taxon>
    </lineage>
</organism>
<evidence type="ECO:0000256" key="1">
    <source>
        <dbReference type="ARBA" id="ARBA00004167"/>
    </source>
</evidence>
<keyword evidence="20" id="KW-1185">Reference proteome</keyword>
<evidence type="ECO:0000313" key="20">
    <source>
        <dbReference type="Proteomes" id="UP001293593"/>
    </source>
</evidence>